<evidence type="ECO:0000256" key="2">
    <source>
        <dbReference type="SAM" id="Phobius"/>
    </source>
</evidence>
<dbReference type="Proteomes" id="UP000198855">
    <property type="component" value="Unassembled WGS sequence"/>
</dbReference>
<keyword evidence="2" id="KW-0812">Transmembrane</keyword>
<feature type="compositionally biased region" description="Acidic residues" evidence="1">
    <location>
        <begin position="89"/>
        <end position="98"/>
    </location>
</feature>
<keyword evidence="4" id="KW-1185">Reference proteome</keyword>
<dbReference type="OrthoDB" id="2660621at2"/>
<feature type="region of interest" description="Disordered" evidence="1">
    <location>
        <begin position="63"/>
        <end position="98"/>
    </location>
</feature>
<accession>A0A1I2F8U6</accession>
<keyword evidence="2" id="KW-0472">Membrane</keyword>
<evidence type="ECO:0000313" key="3">
    <source>
        <dbReference type="EMBL" id="SFF01772.1"/>
    </source>
</evidence>
<dbReference type="AlphaFoldDB" id="A0A1I2F8U6"/>
<feature type="transmembrane region" description="Helical" evidence="2">
    <location>
        <begin position="7"/>
        <end position="25"/>
    </location>
</feature>
<organism evidence="3 4">
    <name type="scientific">Paenibacillus catalpae</name>
    <dbReference type="NCBI Taxonomy" id="1045775"/>
    <lineage>
        <taxon>Bacteria</taxon>
        <taxon>Bacillati</taxon>
        <taxon>Bacillota</taxon>
        <taxon>Bacilli</taxon>
        <taxon>Bacillales</taxon>
        <taxon>Paenibacillaceae</taxon>
        <taxon>Paenibacillus</taxon>
    </lineage>
</organism>
<dbReference type="STRING" id="1045775.SAMN05216378_4751"/>
<gene>
    <name evidence="3" type="ORF">SAMN05216378_4751</name>
</gene>
<sequence>MPRRWNASSIVVLTLLAIGILYGIGQHLTSFLIPIIVLGVIFLLYKYPPNTWGTRVRVRQQPYVRQTRTTPRQKPKSRRAPFRVIDGGKDDDDLPKYH</sequence>
<keyword evidence="2" id="KW-1133">Transmembrane helix</keyword>
<dbReference type="EMBL" id="FOMT01000005">
    <property type="protein sequence ID" value="SFF01772.1"/>
    <property type="molecule type" value="Genomic_DNA"/>
</dbReference>
<dbReference type="RefSeq" id="WP_091188901.1">
    <property type="nucleotide sequence ID" value="NZ_FOMT01000005.1"/>
</dbReference>
<name>A0A1I2F8U6_9BACL</name>
<reference evidence="4" key="1">
    <citation type="submission" date="2016-10" db="EMBL/GenBank/DDBJ databases">
        <authorList>
            <person name="Varghese N."/>
            <person name="Submissions S."/>
        </authorList>
    </citation>
    <scope>NUCLEOTIDE SEQUENCE [LARGE SCALE GENOMIC DNA]</scope>
    <source>
        <strain evidence="4">CGMCC 1.10784</strain>
    </source>
</reference>
<proteinExistence type="predicted"/>
<protein>
    <submittedName>
        <fullName evidence="3">Uncharacterized protein</fullName>
    </submittedName>
</protein>
<feature type="transmembrane region" description="Helical" evidence="2">
    <location>
        <begin position="31"/>
        <end position="47"/>
    </location>
</feature>
<evidence type="ECO:0000256" key="1">
    <source>
        <dbReference type="SAM" id="MobiDB-lite"/>
    </source>
</evidence>
<evidence type="ECO:0000313" key="4">
    <source>
        <dbReference type="Proteomes" id="UP000198855"/>
    </source>
</evidence>
<feature type="compositionally biased region" description="Basic residues" evidence="1">
    <location>
        <begin position="71"/>
        <end position="81"/>
    </location>
</feature>